<keyword evidence="2 7" id="KW-0813">Transport</keyword>
<gene>
    <name evidence="9" type="ORF">DXZ20_22675</name>
</gene>
<dbReference type="InterPro" id="IPR000515">
    <property type="entry name" value="MetI-like"/>
</dbReference>
<evidence type="ECO:0000256" key="4">
    <source>
        <dbReference type="ARBA" id="ARBA00022692"/>
    </source>
</evidence>
<feature type="transmembrane region" description="Helical" evidence="7">
    <location>
        <begin position="217"/>
        <end position="238"/>
    </location>
</feature>
<dbReference type="Proteomes" id="UP000481033">
    <property type="component" value="Unassembled WGS sequence"/>
</dbReference>
<evidence type="ECO:0000256" key="3">
    <source>
        <dbReference type="ARBA" id="ARBA00022475"/>
    </source>
</evidence>
<comment type="caution">
    <text evidence="9">The sequence shown here is derived from an EMBL/GenBank/DDBJ whole genome shotgun (WGS) entry which is preliminary data.</text>
</comment>
<feature type="transmembrane region" description="Helical" evidence="7">
    <location>
        <begin position="169"/>
        <end position="197"/>
    </location>
</feature>
<dbReference type="InterPro" id="IPR035906">
    <property type="entry name" value="MetI-like_sf"/>
</dbReference>
<evidence type="ECO:0000256" key="5">
    <source>
        <dbReference type="ARBA" id="ARBA00022989"/>
    </source>
</evidence>
<keyword evidence="10" id="KW-1185">Reference proteome</keyword>
<feature type="transmembrane region" description="Helical" evidence="7">
    <location>
        <begin position="122"/>
        <end position="141"/>
    </location>
</feature>
<evidence type="ECO:0000313" key="9">
    <source>
        <dbReference type="EMBL" id="NEZ58397.1"/>
    </source>
</evidence>
<dbReference type="InterPro" id="IPR051393">
    <property type="entry name" value="ABC_transporter_permease"/>
</dbReference>
<evidence type="ECO:0000259" key="8">
    <source>
        <dbReference type="PROSITE" id="PS50928"/>
    </source>
</evidence>
<feature type="transmembrane region" description="Helical" evidence="7">
    <location>
        <begin position="23"/>
        <end position="46"/>
    </location>
</feature>
<keyword evidence="3" id="KW-1003">Cell membrane</keyword>
<protein>
    <submittedName>
        <fullName evidence="9">Sugar ABC transporter permease</fullName>
    </submittedName>
</protein>
<proteinExistence type="inferred from homology"/>
<dbReference type="AlphaFoldDB" id="A0A6M0RQ75"/>
<dbReference type="GO" id="GO:0055085">
    <property type="term" value="P:transmembrane transport"/>
    <property type="evidence" value="ECO:0007669"/>
    <property type="project" value="InterPro"/>
</dbReference>
<dbReference type="GO" id="GO:0005886">
    <property type="term" value="C:plasma membrane"/>
    <property type="evidence" value="ECO:0007669"/>
    <property type="project" value="UniProtKB-SubCell"/>
</dbReference>
<dbReference type="PANTHER" id="PTHR30193:SF37">
    <property type="entry name" value="INNER MEMBRANE ABC TRANSPORTER PERMEASE PROTEIN YCJO"/>
    <property type="match status" value="1"/>
</dbReference>
<dbReference type="PANTHER" id="PTHR30193">
    <property type="entry name" value="ABC TRANSPORTER PERMEASE PROTEIN"/>
    <property type="match status" value="1"/>
</dbReference>
<reference evidence="9 10" key="1">
    <citation type="journal article" date="2020" name="Microb. Ecol.">
        <title>Ecogenomics of the Marine Benthic Filamentous Cyanobacterium Adonisia.</title>
        <authorList>
            <person name="Walter J.M."/>
            <person name="Coutinho F.H."/>
            <person name="Leomil L."/>
            <person name="Hargreaves P.I."/>
            <person name="Campeao M.E."/>
            <person name="Vieira V.V."/>
            <person name="Silva B.S."/>
            <person name="Fistarol G.O."/>
            <person name="Salomon P.S."/>
            <person name="Sawabe T."/>
            <person name="Mino S."/>
            <person name="Hosokawa M."/>
            <person name="Miyashita H."/>
            <person name="Maruyama F."/>
            <person name="van Verk M.C."/>
            <person name="Dutilh B.E."/>
            <person name="Thompson C.C."/>
            <person name="Thompson F.L."/>
        </authorList>
    </citation>
    <scope>NUCLEOTIDE SEQUENCE [LARGE SCALE GENOMIC DNA]</scope>
    <source>
        <strain evidence="9 10">CCMR0081</strain>
    </source>
</reference>
<keyword evidence="5 7" id="KW-1133">Transmembrane helix</keyword>
<feature type="transmembrane region" description="Helical" evidence="7">
    <location>
        <begin position="273"/>
        <end position="293"/>
    </location>
</feature>
<comment type="subcellular location">
    <subcellularLocation>
        <location evidence="1 7">Cell membrane</location>
        <topology evidence="1 7">Multi-pass membrane protein</topology>
    </subcellularLocation>
</comment>
<sequence length="308" mass="35150">MTLVAPGRDRVGTRVKSRDRTPWIIYPLYLLPAFFLLLVFFVVPALTTIGISFTDWQLGSSSIDLIGLDNYKELFTDEVYRKSLINTLKLDLFVVPVSFFLALALALAINGLNRFQGFWQTVYFLPVTTTLVAMAQVWSWILHPQFGMVAQLFKLFGLTPINWLNDQSVVLYTIGFISIWQLVGYYTVLFIAGLLNVPKDLYEAALIDGARSPWDKFCHVTWPMLGPTSLFIFIITIIKSSQIFDTVKVLTQGGPNNASEILLYTLYSEGFEFFRTGLASAIATLFFAIMLLLTMYQMRVFEKYVHYR</sequence>
<accession>A0A6M0RQ75</accession>
<dbReference type="EMBL" id="QXHD01000004">
    <property type="protein sequence ID" value="NEZ58397.1"/>
    <property type="molecule type" value="Genomic_DNA"/>
</dbReference>
<name>A0A6M0RQ75_9CYAN</name>
<dbReference type="PROSITE" id="PS50928">
    <property type="entry name" value="ABC_TM1"/>
    <property type="match status" value="1"/>
</dbReference>
<feature type="domain" description="ABC transmembrane type-1" evidence="8">
    <location>
        <begin position="84"/>
        <end position="297"/>
    </location>
</feature>
<comment type="similarity">
    <text evidence="7">Belongs to the binding-protein-dependent transport system permease family.</text>
</comment>
<evidence type="ECO:0000256" key="1">
    <source>
        <dbReference type="ARBA" id="ARBA00004651"/>
    </source>
</evidence>
<dbReference type="RefSeq" id="WP_163700893.1">
    <property type="nucleotide sequence ID" value="NZ_QXHD01000004.1"/>
</dbReference>
<evidence type="ECO:0000256" key="2">
    <source>
        <dbReference type="ARBA" id="ARBA00022448"/>
    </source>
</evidence>
<feature type="transmembrane region" description="Helical" evidence="7">
    <location>
        <begin position="92"/>
        <end position="110"/>
    </location>
</feature>
<evidence type="ECO:0000313" key="10">
    <source>
        <dbReference type="Proteomes" id="UP000481033"/>
    </source>
</evidence>
<organism evidence="9 10">
    <name type="scientific">Adonisia turfae CCMR0081</name>
    <dbReference type="NCBI Taxonomy" id="2292702"/>
    <lineage>
        <taxon>Bacteria</taxon>
        <taxon>Bacillati</taxon>
        <taxon>Cyanobacteriota</taxon>
        <taxon>Adonisia</taxon>
        <taxon>Adonisia turfae</taxon>
    </lineage>
</organism>
<evidence type="ECO:0000256" key="6">
    <source>
        <dbReference type="ARBA" id="ARBA00023136"/>
    </source>
</evidence>
<dbReference type="Gene3D" id="1.10.3720.10">
    <property type="entry name" value="MetI-like"/>
    <property type="match status" value="1"/>
</dbReference>
<dbReference type="SUPFAM" id="SSF161098">
    <property type="entry name" value="MetI-like"/>
    <property type="match status" value="1"/>
</dbReference>
<dbReference type="CDD" id="cd06261">
    <property type="entry name" value="TM_PBP2"/>
    <property type="match status" value="1"/>
</dbReference>
<dbReference type="SUPFAM" id="SSF160964">
    <property type="entry name" value="MalF N-terminal region-like"/>
    <property type="match status" value="1"/>
</dbReference>
<keyword evidence="4 7" id="KW-0812">Transmembrane</keyword>
<dbReference type="Pfam" id="PF00528">
    <property type="entry name" value="BPD_transp_1"/>
    <property type="match status" value="1"/>
</dbReference>
<evidence type="ECO:0000256" key="7">
    <source>
        <dbReference type="RuleBase" id="RU363032"/>
    </source>
</evidence>
<keyword evidence="6 7" id="KW-0472">Membrane</keyword>